<feature type="transmembrane region" description="Helical" evidence="1">
    <location>
        <begin position="42"/>
        <end position="62"/>
    </location>
</feature>
<name>A0A8J6FMA6_ELECQ</name>
<organism evidence="2 3">
    <name type="scientific">Eleutherodactylus coqui</name>
    <name type="common">Puerto Rican coqui</name>
    <dbReference type="NCBI Taxonomy" id="57060"/>
    <lineage>
        <taxon>Eukaryota</taxon>
        <taxon>Metazoa</taxon>
        <taxon>Chordata</taxon>
        <taxon>Craniata</taxon>
        <taxon>Vertebrata</taxon>
        <taxon>Euteleostomi</taxon>
        <taxon>Amphibia</taxon>
        <taxon>Batrachia</taxon>
        <taxon>Anura</taxon>
        <taxon>Neobatrachia</taxon>
        <taxon>Hyloidea</taxon>
        <taxon>Eleutherodactylidae</taxon>
        <taxon>Eleutherodactylinae</taxon>
        <taxon>Eleutherodactylus</taxon>
        <taxon>Eleutherodactylus</taxon>
    </lineage>
</organism>
<accession>A0A8J6FMA6</accession>
<proteinExistence type="predicted"/>
<dbReference type="Proteomes" id="UP000770717">
    <property type="component" value="Unassembled WGS sequence"/>
</dbReference>
<dbReference type="AlphaFoldDB" id="A0A8J6FMA6"/>
<evidence type="ECO:0000313" key="3">
    <source>
        <dbReference type="Proteomes" id="UP000770717"/>
    </source>
</evidence>
<protein>
    <submittedName>
        <fullName evidence="2">Uncharacterized protein</fullName>
    </submittedName>
</protein>
<keyword evidence="1" id="KW-1133">Transmembrane helix</keyword>
<evidence type="ECO:0000256" key="1">
    <source>
        <dbReference type="SAM" id="Phobius"/>
    </source>
</evidence>
<keyword evidence="1" id="KW-0812">Transmembrane</keyword>
<reference evidence="2" key="1">
    <citation type="thesis" date="2020" institute="ProQuest LLC" country="789 East Eisenhower Parkway, Ann Arbor, MI, USA">
        <title>Comparative Genomics and Chromosome Evolution.</title>
        <authorList>
            <person name="Mudd A.B."/>
        </authorList>
    </citation>
    <scope>NUCLEOTIDE SEQUENCE</scope>
    <source>
        <strain evidence="2">HN-11 Male</strain>
        <tissue evidence="2">Kidney and liver</tissue>
    </source>
</reference>
<sequence>MWKPRLRDLQYLEMLQFLSAEEYSYIYSFKVRIEHRFKLKSSIFSLTPFILMFSAPFLSFPLTTNVFAKTSYFAVKYPNA</sequence>
<evidence type="ECO:0000313" key="2">
    <source>
        <dbReference type="EMBL" id="KAG9489505.1"/>
    </source>
</evidence>
<keyword evidence="1" id="KW-0472">Membrane</keyword>
<comment type="caution">
    <text evidence="2">The sequence shown here is derived from an EMBL/GenBank/DDBJ whole genome shotgun (WGS) entry which is preliminary data.</text>
</comment>
<gene>
    <name evidence="2" type="ORF">GDO78_005471</name>
</gene>
<keyword evidence="3" id="KW-1185">Reference proteome</keyword>
<dbReference type="EMBL" id="WNTK01000002">
    <property type="protein sequence ID" value="KAG9489505.1"/>
    <property type="molecule type" value="Genomic_DNA"/>
</dbReference>